<dbReference type="SMART" id="SM00342">
    <property type="entry name" value="HTH_ARAC"/>
    <property type="match status" value="1"/>
</dbReference>
<dbReference type="GO" id="GO:0000160">
    <property type="term" value="P:phosphorelay signal transduction system"/>
    <property type="evidence" value="ECO:0007669"/>
    <property type="project" value="InterPro"/>
</dbReference>
<dbReference type="Pfam" id="PF00072">
    <property type="entry name" value="Response_reg"/>
    <property type="match status" value="1"/>
</dbReference>
<dbReference type="InterPro" id="IPR018062">
    <property type="entry name" value="HTH_AraC-typ_CS"/>
</dbReference>
<dbReference type="SMART" id="SM00448">
    <property type="entry name" value="REC"/>
    <property type="match status" value="1"/>
</dbReference>
<gene>
    <name evidence="9" type="ORF">E5259_23915</name>
</gene>
<keyword evidence="3" id="KW-0238">DNA-binding</keyword>
<dbReference type="GO" id="GO:0003700">
    <property type="term" value="F:DNA-binding transcription factor activity"/>
    <property type="evidence" value="ECO:0007669"/>
    <property type="project" value="InterPro"/>
</dbReference>
<dbReference type="PANTHER" id="PTHR43280">
    <property type="entry name" value="ARAC-FAMILY TRANSCRIPTIONAL REGULATOR"/>
    <property type="match status" value="1"/>
</dbReference>
<evidence type="ECO:0000259" key="8">
    <source>
        <dbReference type="PROSITE" id="PS50110"/>
    </source>
</evidence>
<dbReference type="Pfam" id="PF12833">
    <property type="entry name" value="HTH_18"/>
    <property type="match status" value="1"/>
</dbReference>
<feature type="domain" description="Response regulatory" evidence="8">
    <location>
        <begin position="12"/>
        <end position="131"/>
    </location>
</feature>
<dbReference type="PROSITE" id="PS50110">
    <property type="entry name" value="RESPONSE_REGULATORY"/>
    <property type="match status" value="1"/>
</dbReference>
<dbReference type="InterPro" id="IPR018060">
    <property type="entry name" value="HTH_AraC"/>
</dbReference>
<keyword evidence="2" id="KW-0805">Transcription regulation</keyword>
<sequence length="511" mass="60159">MNQDCGWITMLKVVLIDDEQVVLQGMRHLLAEEFPDYEITGSFTDPEPAIRFIEENPGQADVVVTDIKMPHISGITLIEKIRDICPETVMIAMSAYTDYEYIRQAMKNGAVDYLLKPCRRKEILGIFKKVEEQKKERAQETEEKRRERLFLKLLKGAENRQDMDACIFPDKTECLCAMWSDRDRGREEWEAVLCRARIGLRKRNAVAAVDEHRLWIVFPLSETEEEEISGSCVEAGDGAVYLEKRFLWGQRTLQETAHTLLEREAYMDFNGRQYTWDEEQWQRKTGRAEEINMEDFLPFSKIEMILMRGREDQLQLILREGRRRLWDRTEGFEPGQMKREMMHFCYMLEERIKTEEAGKMLERLSEQEQVLSDLRSSSTLTQAWTDLEAYLQQILSFFQEKAKVPSYIRLASAYMEANYMQELSLQKVAKYVSLNPWYFSSQFKKYMGISMGEYLNQVRIKAAVNLMEERDLKIGEIAELVGFKDSAYFGSVFKKFKKMSPKEYRMKILNK</sequence>
<comment type="function">
    <text evidence="5">May play the central regulatory role in sporulation. It may be an element of the effector pathway responsible for the activation of sporulation genes in response to nutritional stress. Spo0A may act in concert with spo0H (a sigma factor) to control the expression of some genes that are critical to the sporulation process.</text>
</comment>
<dbReference type="InterPro" id="IPR020449">
    <property type="entry name" value="Tscrpt_reg_AraC-type_HTH"/>
</dbReference>
<evidence type="ECO:0000256" key="5">
    <source>
        <dbReference type="ARBA" id="ARBA00024867"/>
    </source>
</evidence>
<keyword evidence="4" id="KW-0804">Transcription</keyword>
<dbReference type="SUPFAM" id="SSF52172">
    <property type="entry name" value="CheY-like"/>
    <property type="match status" value="1"/>
</dbReference>
<organism evidence="9 10">
    <name type="scientific">Blautia producta</name>
    <dbReference type="NCBI Taxonomy" id="33035"/>
    <lineage>
        <taxon>Bacteria</taxon>
        <taxon>Bacillati</taxon>
        <taxon>Bacillota</taxon>
        <taxon>Clostridia</taxon>
        <taxon>Lachnospirales</taxon>
        <taxon>Lachnospiraceae</taxon>
        <taxon>Blautia</taxon>
    </lineage>
</organism>
<feature type="domain" description="HTH araC/xylS-type" evidence="7">
    <location>
        <begin position="409"/>
        <end position="507"/>
    </location>
</feature>
<dbReference type="PROSITE" id="PS00041">
    <property type="entry name" value="HTH_ARAC_FAMILY_1"/>
    <property type="match status" value="1"/>
</dbReference>
<evidence type="ECO:0000256" key="3">
    <source>
        <dbReference type="ARBA" id="ARBA00023125"/>
    </source>
</evidence>
<evidence type="ECO:0000313" key="10">
    <source>
        <dbReference type="Proteomes" id="UP000515789"/>
    </source>
</evidence>
<proteinExistence type="predicted"/>
<accession>A0A7G5N0J4</accession>
<feature type="modified residue" description="4-aspartylphosphate" evidence="6">
    <location>
        <position position="66"/>
    </location>
</feature>
<dbReference type="PROSITE" id="PS01124">
    <property type="entry name" value="HTH_ARAC_FAMILY_2"/>
    <property type="match status" value="1"/>
</dbReference>
<dbReference type="AlphaFoldDB" id="A0A7G5N0J4"/>
<evidence type="ECO:0000256" key="6">
    <source>
        <dbReference type="PROSITE-ProRule" id="PRU00169"/>
    </source>
</evidence>
<dbReference type="EMBL" id="CP039126">
    <property type="protein sequence ID" value="QMW80387.1"/>
    <property type="molecule type" value="Genomic_DNA"/>
</dbReference>
<dbReference type="Gene3D" id="1.10.10.60">
    <property type="entry name" value="Homeodomain-like"/>
    <property type="match status" value="2"/>
</dbReference>
<protein>
    <recommendedName>
        <fullName evidence="1">Stage 0 sporulation protein A homolog</fullName>
    </recommendedName>
</protein>
<dbReference type="GO" id="GO:0043565">
    <property type="term" value="F:sequence-specific DNA binding"/>
    <property type="evidence" value="ECO:0007669"/>
    <property type="project" value="InterPro"/>
</dbReference>
<dbReference type="PRINTS" id="PR00032">
    <property type="entry name" value="HTHARAC"/>
</dbReference>
<evidence type="ECO:0000256" key="2">
    <source>
        <dbReference type="ARBA" id="ARBA00023015"/>
    </source>
</evidence>
<keyword evidence="6" id="KW-0597">Phosphoprotein</keyword>
<dbReference type="PANTHER" id="PTHR43280:SF2">
    <property type="entry name" value="HTH-TYPE TRANSCRIPTIONAL REGULATOR EXSA"/>
    <property type="match status" value="1"/>
</dbReference>
<dbReference type="InterPro" id="IPR009057">
    <property type="entry name" value="Homeodomain-like_sf"/>
</dbReference>
<evidence type="ECO:0000259" key="7">
    <source>
        <dbReference type="PROSITE" id="PS01124"/>
    </source>
</evidence>
<dbReference type="SUPFAM" id="SSF46689">
    <property type="entry name" value="Homeodomain-like"/>
    <property type="match status" value="2"/>
</dbReference>
<reference evidence="9 10" key="1">
    <citation type="submission" date="2019-04" db="EMBL/GenBank/DDBJ databases">
        <authorList>
            <person name="Schori C."/>
            <person name="Ahrens C."/>
        </authorList>
    </citation>
    <scope>NUCLEOTIDE SEQUENCE [LARGE SCALE GENOMIC DNA]</scope>
    <source>
        <strain evidence="9 10">DSM 2950</strain>
    </source>
</reference>
<dbReference type="Proteomes" id="UP000515789">
    <property type="component" value="Chromosome"/>
</dbReference>
<evidence type="ECO:0000313" key="9">
    <source>
        <dbReference type="EMBL" id="QMW80387.1"/>
    </source>
</evidence>
<name>A0A7G5N0J4_9FIRM</name>
<evidence type="ECO:0000256" key="4">
    <source>
        <dbReference type="ARBA" id="ARBA00023163"/>
    </source>
</evidence>
<dbReference type="InterPro" id="IPR001789">
    <property type="entry name" value="Sig_transdc_resp-reg_receiver"/>
</dbReference>
<dbReference type="InterPro" id="IPR011006">
    <property type="entry name" value="CheY-like_superfamily"/>
</dbReference>
<dbReference type="Gene3D" id="3.40.50.2300">
    <property type="match status" value="1"/>
</dbReference>
<dbReference type="CDD" id="cd17536">
    <property type="entry name" value="REC_YesN-like"/>
    <property type="match status" value="1"/>
</dbReference>
<evidence type="ECO:0000256" key="1">
    <source>
        <dbReference type="ARBA" id="ARBA00018672"/>
    </source>
</evidence>